<keyword evidence="1" id="KW-0732">Signal</keyword>
<reference evidence="2 3" key="1">
    <citation type="submission" date="2023-04" db="EMBL/GenBank/DDBJ databases">
        <title>Ottowia paracancer sp. nov., isolated from human stomach.</title>
        <authorList>
            <person name="Song Y."/>
        </authorList>
    </citation>
    <scope>NUCLEOTIDE SEQUENCE [LARGE SCALE GENOMIC DNA]</scope>
    <source>
        <strain evidence="2 3">10c7w1</strain>
    </source>
</reference>
<dbReference type="Gene3D" id="2.60.40.1890">
    <property type="entry name" value="PCu(A)C copper chaperone"/>
    <property type="match status" value="1"/>
</dbReference>
<protein>
    <submittedName>
        <fullName evidence="2">Copper chaperone PCu(A)C</fullName>
    </submittedName>
</protein>
<dbReference type="EMBL" id="JARVII010000001">
    <property type="protein sequence ID" value="MDG9698180.1"/>
    <property type="molecule type" value="Genomic_DNA"/>
</dbReference>
<organism evidence="2 3">
    <name type="scientific">Ottowia cancrivicina</name>
    <dbReference type="NCBI Taxonomy" id="3040346"/>
    <lineage>
        <taxon>Bacteria</taxon>
        <taxon>Pseudomonadati</taxon>
        <taxon>Pseudomonadota</taxon>
        <taxon>Betaproteobacteria</taxon>
        <taxon>Burkholderiales</taxon>
        <taxon>Comamonadaceae</taxon>
        <taxon>Ottowia</taxon>
    </lineage>
</organism>
<evidence type="ECO:0000313" key="2">
    <source>
        <dbReference type="EMBL" id="MDG9698180.1"/>
    </source>
</evidence>
<feature type="signal peptide" evidence="1">
    <location>
        <begin position="1"/>
        <end position="20"/>
    </location>
</feature>
<gene>
    <name evidence="2" type="ORF">QB898_00330</name>
</gene>
<dbReference type="Proteomes" id="UP001237156">
    <property type="component" value="Unassembled WGS sequence"/>
</dbReference>
<dbReference type="Pfam" id="PF04314">
    <property type="entry name" value="PCuAC"/>
    <property type="match status" value="1"/>
</dbReference>
<name>A0AAW6RF22_9BURK</name>
<sequence length="167" mass="17743">MKIKYAVAVAAALLAVQAQAADASHTELKDCAIQEVLPGKDMTGAFARIVHTGPAVDVVKAEVPSVSQRIELHSMVMKDGVMTMTQMTDVKINAGERVFKKGGDHVMLFDVAKKPKIGSKHTMTLYFSDNTKASCEAVVKSVQDVMKDAGIDPNSANDAHGGGHGKH</sequence>
<dbReference type="AlphaFoldDB" id="A0AAW6RF22"/>
<keyword evidence="3" id="KW-1185">Reference proteome</keyword>
<evidence type="ECO:0000256" key="1">
    <source>
        <dbReference type="SAM" id="SignalP"/>
    </source>
</evidence>
<feature type="chain" id="PRO_5043767607" evidence="1">
    <location>
        <begin position="21"/>
        <end position="167"/>
    </location>
</feature>
<evidence type="ECO:0000313" key="3">
    <source>
        <dbReference type="Proteomes" id="UP001237156"/>
    </source>
</evidence>
<proteinExistence type="predicted"/>
<dbReference type="InterPro" id="IPR036182">
    <property type="entry name" value="PCuAC_sf"/>
</dbReference>
<dbReference type="PANTHER" id="PTHR36302:SF1">
    <property type="entry name" value="COPPER CHAPERONE PCU(A)C"/>
    <property type="match status" value="1"/>
</dbReference>
<dbReference type="PANTHER" id="PTHR36302">
    <property type="entry name" value="BLR7088 PROTEIN"/>
    <property type="match status" value="1"/>
</dbReference>
<dbReference type="SUPFAM" id="SSF110087">
    <property type="entry name" value="DR1885-like metal-binding protein"/>
    <property type="match status" value="1"/>
</dbReference>
<accession>A0AAW6RF22</accession>
<dbReference type="RefSeq" id="WP_279523338.1">
    <property type="nucleotide sequence ID" value="NZ_JARVII010000001.1"/>
</dbReference>
<comment type="caution">
    <text evidence="2">The sequence shown here is derived from an EMBL/GenBank/DDBJ whole genome shotgun (WGS) entry which is preliminary data.</text>
</comment>
<dbReference type="InterPro" id="IPR007410">
    <property type="entry name" value="LpqE-like"/>
</dbReference>
<dbReference type="InterPro" id="IPR058248">
    <property type="entry name" value="Lxx211020-like"/>
</dbReference>